<dbReference type="AlphaFoldDB" id="Q0A9P0"/>
<evidence type="ECO:0008006" key="5">
    <source>
        <dbReference type="Google" id="ProtNLM"/>
    </source>
</evidence>
<dbReference type="Gene3D" id="3.40.50.300">
    <property type="entry name" value="P-loop containing nucleotide triphosphate hydrolases"/>
    <property type="match status" value="1"/>
</dbReference>
<dbReference type="InterPro" id="IPR027417">
    <property type="entry name" value="P-loop_NTPase"/>
</dbReference>
<dbReference type="InterPro" id="IPR047610">
    <property type="entry name" value="ImuA_translesion"/>
</dbReference>
<dbReference type="GO" id="GO:0051782">
    <property type="term" value="P:negative regulation of cell division"/>
    <property type="evidence" value="ECO:0007669"/>
    <property type="project" value="InterPro"/>
</dbReference>
<proteinExistence type="predicted"/>
<evidence type="ECO:0000313" key="4">
    <source>
        <dbReference type="Proteomes" id="UP000001962"/>
    </source>
</evidence>
<feature type="region of interest" description="Disordered" evidence="2">
    <location>
        <begin position="226"/>
        <end position="290"/>
    </location>
</feature>
<dbReference type="eggNOG" id="COG4544">
    <property type="taxonomic scope" value="Bacteria"/>
</dbReference>
<gene>
    <name evidence="3" type="ordered locus">Mlg_1095</name>
</gene>
<feature type="compositionally biased region" description="Basic residues" evidence="2">
    <location>
        <begin position="268"/>
        <end position="277"/>
    </location>
</feature>
<dbReference type="EMBL" id="CP000453">
    <property type="protein sequence ID" value="ABI56447.1"/>
    <property type="molecule type" value="Genomic_DNA"/>
</dbReference>
<keyword evidence="1" id="KW-0227">DNA damage</keyword>
<dbReference type="PANTHER" id="PTHR35369">
    <property type="entry name" value="BLR3025 PROTEIN-RELATED"/>
    <property type="match status" value="1"/>
</dbReference>
<dbReference type="GO" id="GO:0006281">
    <property type="term" value="P:DNA repair"/>
    <property type="evidence" value="ECO:0007669"/>
    <property type="project" value="TreeGrafter"/>
</dbReference>
<accession>Q0A9P0</accession>
<evidence type="ECO:0000256" key="1">
    <source>
        <dbReference type="ARBA" id="ARBA00022763"/>
    </source>
</evidence>
<dbReference type="SUPFAM" id="SSF52540">
    <property type="entry name" value="P-loop containing nucleoside triphosphate hydrolases"/>
    <property type="match status" value="1"/>
</dbReference>
<evidence type="ECO:0000313" key="3">
    <source>
        <dbReference type="EMBL" id="ABI56447.1"/>
    </source>
</evidence>
<sequence>MEPRPPLARDGHHRKREEPNMTEALDNLLKHPHIWRATGDPDASRGLATGFPALEAVLPGGGWPAGALTEILHDRTGVGELRLVLPALARLSRAGRWVVLIAPPNLPYAPALAAAGVDLRHLLLVHPRTDQEGLWAVEQALRSGTCSAVLAWPGPLDTAALRRLQLAAESGDAWGVLFRDLQQAAQPSPAALRLTLSQDAGGNRLDIFKCRGGGRQQLTLALDHPVPLPARDGEAPLNATPRQPTRTHRPAANTAPRRRPPATVTPLHPHRARRGRNRSQLGLPLDGERH</sequence>
<name>Q0A9P0_ALKEH</name>
<evidence type="ECO:0000256" key="2">
    <source>
        <dbReference type="SAM" id="MobiDB-lite"/>
    </source>
</evidence>
<reference evidence="4" key="1">
    <citation type="submission" date="2006-08" db="EMBL/GenBank/DDBJ databases">
        <title>Complete sequence of Alkalilimnicola ehrilichei MLHE-1.</title>
        <authorList>
            <person name="Copeland A."/>
            <person name="Lucas S."/>
            <person name="Lapidus A."/>
            <person name="Barry K."/>
            <person name="Detter J.C."/>
            <person name="Glavina del Rio T."/>
            <person name="Hammon N."/>
            <person name="Israni S."/>
            <person name="Dalin E."/>
            <person name="Tice H."/>
            <person name="Pitluck S."/>
            <person name="Sims D."/>
            <person name="Brettin T."/>
            <person name="Bruce D."/>
            <person name="Han C."/>
            <person name="Tapia R."/>
            <person name="Gilna P."/>
            <person name="Schmutz J."/>
            <person name="Larimer F."/>
            <person name="Land M."/>
            <person name="Hauser L."/>
            <person name="Kyrpides N."/>
            <person name="Mikhailova N."/>
            <person name="Oremland R.S."/>
            <person name="Hoeft S.E."/>
            <person name="Switzer-Blum J."/>
            <person name="Kulp T."/>
            <person name="King G."/>
            <person name="Tabita R."/>
            <person name="Witte B."/>
            <person name="Santini J.M."/>
            <person name="Basu P."/>
            <person name="Hollibaugh J.T."/>
            <person name="Xie G."/>
            <person name="Stolz J.F."/>
            <person name="Richardson P."/>
        </authorList>
    </citation>
    <scope>NUCLEOTIDE SEQUENCE [LARGE SCALE GENOMIC DNA]</scope>
    <source>
        <strain evidence="4">ATCC BAA-1101 / DSM 17681 / MLHE-1</strain>
    </source>
</reference>
<dbReference type="HOGENOM" id="CLU_064653_3_0_6"/>
<dbReference type="Pfam" id="PF03846">
    <property type="entry name" value="SulA"/>
    <property type="match status" value="1"/>
</dbReference>
<protein>
    <recommendedName>
        <fullName evidence="5">SOS cell division inhibitor SulA</fullName>
    </recommendedName>
</protein>
<dbReference type="InterPro" id="IPR050356">
    <property type="entry name" value="SulA_CellDiv_inhibitor"/>
</dbReference>
<keyword evidence="4" id="KW-1185">Reference proteome</keyword>
<dbReference type="NCBIfam" id="NF033429">
    <property type="entry name" value="ImuA_translesion"/>
    <property type="match status" value="1"/>
</dbReference>
<dbReference type="GO" id="GO:0009432">
    <property type="term" value="P:SOS response"/>
    <property type="evidence" value="ECO:0007669"/>
    <property type="project" value="InterPro"/>
</dbReference>
<dbReference type="Proteomes" id="UP000001962">
    <property type="component" value="Chromosome"/>
</dbReference>
<dbReference type="InterPro" id="IPR004596">
    <property type="entry name" value="Cell_div_suppressor_SulA"/>
</dbReference>
<feature type="compositionally biased region" description="Low complexity" evidence="2">
    <location>
        <begin position="250"/>
        <end position="266"/>
    </location>
</feature>
<dbReference type="KEGG" id="aeh:Mlg_1095"/>
<dbReference type="PANTHER" id="PTHR35369:SF3">
    <property type="entry name" value="TRANSLESION DNA SYNTHESIS-ASSOCIATED PROTEIN IMUA"/>
    <property type="match status" value="1"/>
</dbReference>
<organism evidence="3 4">
    <name type="scientific">Alkalilimnicola ehrlichii (strain ATCC BAA-1101 / DSM 17681 / MLHE-1)</name>
    <dbReference type="NCBI Taxonomy" id="187272"/>
    <lineage>
        <taxon>Bacteria</taxon>
        <taxon>Pseudomonadati</taxon>
        <taxon>Pseudomonadota</taxon>
        <taxon>Gammaproteobacteria</taxon>
        <taxon>Chromatiales</taxon>
        <taxon>Ectothiorhodospiraceae</taxon>
        <taxon>Alkalilimnicola</taxon>
    </lineage>
</organism>